<dbReference type="Gene3D" id="2.60.120.590">
    <property type="entry name" value="Alpha-ketoglutarate-dependent dioxygenase AlkB-like"/>
    <property type="match status" value="1"/>
</dbReference>
<evidence type="ECO:0000256" key="6">
    <source>
        <dbReference type="SAM" id="Phobius"/>
    </source>
</evidence>
<dbReference type="Proteomes" id="UP000286045">
    <property type="component" value="Unassembled WGS sequence"/>
</dbReference>
<reference evidence="8 9" key="1">
    <citation type="submission" date="2018-12" db="EMBL/GenBank/DDBJ databases">
        <title>Draft genome sequence of Xylaria grammica IHI A82.</title>
        <authorList>
            <person name="Buettner E."/>
            <person name="Kellner H."/>
        </authorList>
    </citation>
    <scope>NUCLEOTIDE SEQUENCE [LARGE SCALE GENOMIC DNA]</scope>
    <source>
        <strain evidence="8 9">IHI A82</strain>
    </source>
</reference>
<feature type="compositionally biased region" description="Basic and acidic residues" evidence="5">
    <location>
        <begin position="511"/>
        <end position="536"/>
    </location>
</feature>
<dbReference type="GO" id="GO:0006506">
    <property type="term" value="P:GPI anchor biosynthetic process"/>
    <property type="evidence" value="ECO:0007669"/>
    <property type="project" value="TreeGrafter"/>
</dbReference>
<accession>A0A439DH20</accession>
<evidence type="ECO:0000256" key="3">
    <source>
        <dbReference type="ARBA" id="ARBA00022989"/>
    </source>
</evidence>
<dbReference type="Pfam" id="PF08510">
    <property type="entry name" value="PIG-P"/>
    <property type="match status" value="1"/>
</dbReference>
<proteinExistence type="predicted"/>
<keyword evidence="9" id="KW-1185">Reference proteome</keyword>
<dbReference type="Pfam" id="PF13532">
    <property type="entry name" value="2OG-FeII_Oxy_2"/>
    <property type="match status" value="1"/>
</dbReference>
<feature type="transmembrane region" description="Helical" evidence="6">
    <location>
        <begin position="92"/>
        <end position="111"/>
    </location>
</feature>
<dbReference type="InterPro" id="IPR037151">
    <property type="entry name" value="AlkB-like_sf"/>
</dbReference>
<protein>
    <recommendedName>
        <fullName evidence="7">Fe2OG dioxygenase domain-containing protein</fullName>
    </recommendedName>
</protein>
<name>A0A439DH20_9PEZI</name>
<keyword evidence="3 6" id="KW-1133">Transmembrane helix</keyword>
<dbReference type="GO" id="GO:0016020">
    <property type="term" value="C:membrane"/>
    <property type="evidence" value="ECO:0007669"/>
    <property type="project" value="UniProtKB-SubCell"/>
</dbReference>
<evidence type="ECO:0000256" key="2">
    <source>
        <dbReference type="ARBA" id="ARBA00022692"/>
    </source>
</evidence>
<dbReference type="EMBL" id="RYZI01000021">
    <property type="protein sequence ID" value="RWA13684.1"/>
    <property type="molecule type" value="Genomic_DNA"/>
</dbReference>
<feature type="transmembrane region" description="Helical" evidence="6">
    <location>
        <begin position="131"/>
        <end position="154"/>
    </location>
</feature>
<feature type="compositionally biased region" description="Pro residues" evidence="5">
    <location>
        <begin position="45"/>
        <end position="56"/>
    </location>
</feature>
<feature type="compositionally biased region" description="Polar residues" evidence="5">
    <location>
        <begin position="15"/>
        <end position="24"/>
    </location>
</feature>
<gene>
    <name evidence="8" type="ORF">EKO27_g1406</name>
</gene>
<sequence>MSSLSDEEEAADPLSDNQSNASSSGDDEPFPPPPLSQNYFAPPFYGRPPTPLPPSPSLTSLLRPSRPTTPDPSDDEIEPVQRASPKIPTYEYYGFVVYLFSSLTFLIYLLWAYLPSPFLHALGIYYYPNRWWALAIPSFITMLIVYIYVALALYNTEVLTLPLTSIETIVDEAAKIATIDGGGRIRLKGAGERKQITEEMASELDWKGIWNKGTDAVMDVPLAGVCEVLYGDQVDEDEEQRHDEPHSDTPDKYYVGSITHSGGQDGIRRKKTRESNTATYLPIHITSHYRSQQYNGRAPHKAPGLKFQADFITPSHEAKLLHIFQHELQWPESKKDSTRLSLHYGHTFDYKTFGVDPDIPYKPFPEWLRPLIPAEEGRDPDQVCLQYYPPGAGIPPHVDTHSAFDQLYALSLGSAVVMQFRHTKAGEGGANGETERETVDVDLPPRSMMQMSGDSRLHWEHSIKKRKKDVLADGTIRMRADRWSITYRWLRHGGECGCGDERLCDTAQRRKGVEREYRWKQQKQENGVEPREEEGKTGAANQEAQVSGNGESNDEYKRSDILTETTELDSLKNGNIPLSPP</sequence>
<feature type="region of interest" description="Disordered" evidence="5">
    <location>
        <begin position="1"/>
        <end position="81"/>
    </location>
</feature>
<evidence type="ECO:0000313" key="8">
    <source>
        <dbReference type="EMBL" id="RWA13684.1"/>
    </source>
</evidence>
<organism evidence="8 9">
    <name type="scientific">Xylaria grammica</name>
    <dbReference type="NCBI Taxonomy" id="363999"/>
    <lineage>
        <taxon>Eukaryota</taxon>
        <taxon>Fungi</taxon>
        <taxon>Dikarya</taxon>
        <taxon>Ascomycota</taxon>
        <taxon>Pezizomycotina</taxon>
        <taxon>Sordariomycetes</taxon>
        <taxon>Xylariomycetidae</taxon>
        <taxon>Xylariales</taxon>
        <taxon>Xylariaceae</taxon>
        <taxon>Xylaria</taxon>
    </lineage>
</organism>
<evidence type="ECO:0000313" key="9">
    <source>
        <dbReference type="Proteomes" id="UP000286045"/>
    </source>
</evidence>
<dbReference type="InterPro" id="IPR052263">
    <property type="entry name" value="GPI_Anchor_Biosynth"/>
</dbReference>
<dbReference type="InterPro" id="IPR013717">
    <property type="entry name" value="PIG-P"/>
</dbReference>
<comment type="caution">
    <text evidence="8">The sequence shown here is derived from an EMBL/GenBank/DDBJ whole genome shotgun (WGS) entry which is preliminary data.</text>
</comment>
<dbReference type="GO" id="GO:0005783">
    <property type="term" value="C:endoplasmic reticulum"/>
    <property type="evidence" value="ECO:0007669"/>
    <property type="project" value="TreeGrafter"/>
</dbReference>
<feature type="compositionally biased region" description="Acidic residues" evidence="5">
    <location>
        <begin position="1"/>
        <end position="11"/>
    </location>
</feature>
<feature type="compositionally biased region" description="Polar residues" evidence="5">
    <location>
        <begin position="539"/>
        <end position="551"/>
    </location>
</feature>
<keyword evidence="4 6" id="KW-0472">Membrane</keyword>
<feature type="region of interest" description="Disordered" evidence="5">
    <location>
        <begin position="511"/>
        <end position="581"/>
    </location>
</feature>
<comment type="subcellular location">
    <subcellularLocation>
        <location evidence="1">Membrane</location>
        <topology evidence="1">Multi-pass membrane protein</topology>
    </subcellularLocation>
</comment>
<dbReference type="AlphaFoldDB" id="A0A439DH20"/>
<evidence type="ECO:0000256" key="5">
    <source>
        <dbReference type="SAM" id="MobiDB-lite"/>
    </source>
</evidence>
<dbReference type="SUPFAM" id="SSF51197">
    <property type="entry name" value="Clavaminate synthase-like"/>
    <property type="match status" value="1"/>
</dbReference>
<dbReference type="InterPro" id="IPR005123">
    <property type="entry name" value="Oxoglu/Fe-dep_dioxygenase_dom"/>
</dbReference>
<dbReference type="STRING" id="363999.A0A439DH20"/>
<dbReference type="PROSITE" id="PS51471">
    <property type="entry name" value="FE2OG_OXY"/>
    <property type="match status" value="1"/>
</dbReference>
<keyword evidence="2 6" id="KW-0812">Transmembrane</keyword>
<feature type="domain" description="Fe2OG dioxygenase" evidence="7">
    <location>
        <begin position="379"/>
        <end position="491"/>
    </location>
</feature>
<evidence type="ECO:0000256" key="1">
    <source>
        <dbReference type="ARBA" id="ARBA00004141"/>
    </source>
</evidence>
<evidence type="ECO:0000259" key="7">
    <source>
        <dbReference type="PROSITE" id="PS51471"/>
    </source>
</evidence>
<evidence type="ECO:0000256" key="4">
    <source>
        <dbReference type="ARBA" id="ARBA00023136"/>
    </source>
</evidence>
<feature type="compositionally biased region" description="Low complexity" evidence="5">
    <location>
        <begin position="57"/>
        <end position="68"/>
    </location>
</feature>
<dbReference type="PANTHER" id="PTHR46346:SF1">
    <property type="entry name" value="PHOSPHATIDYLINOSITOL N-ACETYLGLUCOSAMINYLTRANSFERASE SUBUNIT P"/>
    <property type="match status" value="1"/>
</dbReference>
<dbReference type="PANTHER" id="PTHR46346">
    <property type="entry name" value="PHOSPHATIDYLINOSITOL N-ACETYLGLUCOSAMINYLTRANSFERASE SUBUNIT P"/>
    <property type="match status" value="1"/>
</dbReference>
<dbReference type="InterPro" id="IPR027450">
    <property type="entry name" value="AlkB-like"/>
</dbReference>